<dbReference type="PROSITE" id="PS00028">
    <property type="entry name" value="ZINC_FINGER_C2H2_1"/>
    <property type="match status" value="7"/>
</dbReference>
<dbReference type="EMBL" id="OW240922">
    <property type="protein sequence ID" value="CAH2321147.1"/>
    <property type="molecule type" value="Genomic_DNA"/>
</dbReference>
<dbReference type="GO" id="GO:0000978">
    <property type="term" value="F:RNA polymerase II cis-regulatory region sequence-specific DNA binding"/>
    <property type="evidence" value="ECO:0007669"/>
    <property type="project" value="TreeGrafter"/>
</dbReference>
<keyword evidence="7" id="KW-0805">Transcription regulation</keyword>
<dbReference type="SUPFAM" id="SSF57667">
    <property type="entry name" value="beta-beta-alpha zinc fingers"/>
    <property type="match status" value="4"/>
</dbReference>
<evidence type="ECO:0000256" key="1">
    <source>
        <dbReference type="ARBA" id="ARBA00004123"/>
    </source>
</evidence>
<dbReference type="SMART" id="SM00355">
    <property type="entry name" value="ZnF_C2H2"/>
    <property type="match status" value="7"/>
</dbReference>
<evidence type="ECO:0000259" key="13">
    <source>
        <dbReference type="PROSITE" id="PS50157"/>
    </source>
</evidence>
<dbReference type="Proteomes" id="UP001295444">
    <property type="component" value="Chromosome 11"/>
</dbReference>
<dbReference type="FunFam" id="3.30.160.60:FF:001920">
    <property type="entry name" value="Zinc finger protein 19"/>
    <property type="match status" value="1"/>
</dbReference>
<name>A0AAD1TB91_PELCU</name>
<evidence type="ECO:0000256" key="3">
    <source>
        <dbReference type="ARBA" id="ARBA00022723"/>
    </source>
</evidence>
<evidence type="ECO:0000256" key="5">
    <source>
        <dbReference type="ARBA" id="ARBA00022771"/>
    </source>
</evidence>
<feature type="domain" description="C2H2-type" evidence="13">
    <location>
        <begin position="475"/>
        <end position="502"/>
    </location>
</feature>
<feature type="compositionally biased region" description="Basic and acidic residues" evidence="12">
    <location>
        <begin position="327"/>
        <end position="340"/>
    </location>
</feature>
<evidence type="ECO:0000256" key="9">
    <source>
        <dbReference type="ARBA" id="ARBA00023163"/>
    </source>
</evidence>
<dbReference type="AlphaFoldDB" id="A0AAD1TB91"/>
<protein>
    <submittedName>
        <fullName evidence="14">Zinc finger 329</fullName>
    </submittedName>
</protein>
<evidence type="ECO:0000256" key="8">
    <source>
        <dbReference type="ARBA" id="ARBA00023125"/>
    </source>
</evidence>
<dbReference type="GO" id="GO:0000981">
    <property type="term" value="F:DNA-binding transcription factor activity, RNA polymerase II-specific"/>
    <property type="evidence" value="ECO:0007669"/>
    <property type="project" value="TreeGrafter"/>
</dbReference>
<dbReference type="FunFam" id="3.30.160.60:FF:000342">
    <property type="entry name" value="zinc finger protein 394"/>
    <property type="match status" value="1"/>
</dbReference>
<dbReference type="PANTHER" id="PTHR23235">
    <property type="entry name" value="KRUEPPEL-LIKE TRANSCRIPTION FACTOR"/>
    <property type="match status" value="1"/>
</dbReference>
<evidence type="ECO:0000256" key="2">
    <source>
        <dbReference type="ARBA" id="ARBA00006991"/>
    </source>
</evidence>
<dbReference type="Gene3D" id="3.30.160.60">
    <property type="entry name" value="Classic Zinc Finger"/>
    <property type="match status" value="7"/>
</dbReference>
<dbReference type="GO" id="GO:0008270">
    <property type="term" value="F:zinc ion binding"/>
    <property type="evidence" value="ECO:0007669"/>
    <property type="project" value="UniProtKB-KW"/>
</dbReference>
<dbReference type="FunFam" id="3.30.160.60:FF:000424">
    <property type="entry name" value="Zinc finger protein 140"/>
    <property type="match status" value="2"/>
</dbReference>
<organism evidence="14 15">
    <name type="scientific">Pelobates cultripes</name>
    <name type="common">Western spadefoot toad</name>
    <dbReference type="NCBI Taxonomy" id="61616"/>
    <lineage>
        <taxon>Eukaryota</taxon>
        <taxon>Metazoa</taxon>
        <taxon>Chordata</taxon>
        <taxon>Craniata</taxon>
        <taxon>Vertebrata</taxon>
        <taxon>Euteleostomi</taxon>
        <taxon>Amphibia</taxon>
        <taxon>Batrachia</taxon>
        <taxon>Anura</taxon>
        <taxon>Pelobatoidea</taxon>
        <taxon>Pelobatidae</taxon>
        <taxon>Pelobates</taxon>
    </lineage>
</organism>
<accession>A0AAD1TB91</accession>
<evidence type="ECO:0000256" key="12">
    <source>
        <dbReference type="SAM" id="MobiDB-lite"/>
    </source>
</evidence>
<dbReference type="FunFam" id="3.30.160.60:FF:002282">
    <property type="entry name" value="Wu:fb97d07 protein"/>
    <property type="match status" value="1"/>
</dbReference>
<feature type="domain" description="C2H2-type" evidence="13">
    <location>
        <begin position="559"/>
        <end position="583"/>
    </location>
</feature>
<dbReference type="PANTHER" id="PTHR23235:SF160">
    <property type="entry name" value="GASTRULA ZINC FINGER PROTEIN XLCGF7.1-LIKE-RELATED"/>
    <property type="match status" value="1"/>
</dbReference>
<dbReference type="Pfam" id="PF00096">
    <property type="entry name" value="zf-C2H2"/>
    <property type="match status" value="7"/>
</dbReference>
<dbReference type="PROSITE" id="PS50157">
    <property type="entry name" value="ZINC_FINGER_C2H2_2"/>
    <property type="match status" value="7"/>
</dbReference>
<comment type="similarity">
    <text evidence="2">Belongs to the krueppel C2H2-type zinc-finger protein family.</text>
</comment>
<feature type="domain" description="C2H2-type" evidence="13">
    <location>
        <begin position="503"/>
        <end position="530"/>
    </location>
</feature>
<comment type="subcellular location">
    <subcellularLocation>
        <location evidence="1">Nucleus</location>
    </subcellularLocation>
</comment>
<feature type="domain" description="C2H2-type" evidence="13">
    <location>
        <begin position="531"/>
        <end position="558"/>
    </location>
</feature>
<keyword evidence="10" id="KW-0539">Nucleus</keyword>
<proteinExistence type="inferred from homology"/>
<keyword evidence="4" id="KW-0677">Repeat</keyword>
<sequence>MSPLPPVKTSVYRTMSLGWTCVIPPVVSIIERGGEPYMRHHQPFKETKCSIHSDIVCGPVRTTRQELPVFHPLVSLSHGINDNIEINKPKHIIKNEPWKRSSKPVHKVEREMCENRNMTERIIYTLTKYTSRHIKEEQTLCEEQPPDTAIYKTPEHLLTKYNFTYINKESVLCGEGNDDLKMYPTAEQALLQCASCVKEEPASPLNRNLTDIYTSHIKEELTLQDEGNTTDTNNYIPIGHTQTEYPATHITEECNSCEEESNTNVNPFSTTEDTKTDYRLTCIKLEPALPVGRYLRETGTTIPTEHVQIEYTSTQIMDESIVWEKENSTDHYSSREHTETEYTSSHINEVSSSSEAGNLPDMEMYTKSQTEEIWFNTEYRGGKSRQADKPYSCSECGKCFTRSSNLVTHKRIHTGEKPFSCSECGKSFTRFSNLVTHKRIHTGEKPFSCSECGKSFTRFSNLVTHKRIHTGEKPFSCSECGKCLTSKTNLVLHQGTHNGTKPLSCSECGKCFTYKSSLNVHLRIHTGKKLYSCTQCGKVFTRSSYLVEHQRNHTGIKPFLCTKCGKCFNRNSSLVEHQRLHVG</sequence>
<evidence type="ECO:0000256" key="7">
    <source>
        <dbReference type="ARBA" id="ARBA00023015"/>
    </source>
</evidence>
<evidence type="ECO:0000256" key="4">
    <source>
        <dbReference type="ARBA" id="ARBA00022737"/>
    </source>
</evidence>
<keyword evidence="8" id="KW-0238">DNA-binding</keyword>
<dbReference type="FunFam" id="3.30.160.60:FF:000295">
    <property type="entry name" value="zinc finger protein 19"/>
    <property type="match status" value="1"/>
</dbReference>
<evidence type="ECO:0000256" key="6">
    <source>
        <dbReference type="ARBA" id="ARBA00022833"/>
    </source>
</evidence>
<dbReference type="InterPro" id="IPR013087">
    <property type="entry name" value="Znf_C2H2_type"/>
</dbReference>
<feature type="region of interest" description="Disordered" evidence="12">
    <location>
        <begin position="327"/>
        <end position="360"/>
    </location>
</feature>
<dbReference type="InterPro" id="IPR036236">
    <property type="entry name" value="Znf_C2H2_sf"/>
</dbReference>
<dbReference type="FunFam" id="3.30.160.60:FF:000355">
    <property type="entry name" value="zinc finger and SCAN domain-containing protein 20 isoform X1"/>
    <property type="match status" value="1"/>
</dbReference>
<keyword evidence="9" id="KW-0804">Transcription</keyword>
<evidence type="ECO:0000313" key="14">
    <source>
        <dbReference type="EMBL" id="CAH2321147.1"/>
    </source>
</evidence>
<keyword evidence="15" id="KW-1185">Reference proteome</keyword>
<keyword evidence="6" id="KW-0862">Zinc</keyword>
<evidence type="ECO:0000256" key="11">
    <source>
        <dbReference type="PROSITE-ProRule" id="PRU00042"/>
    </source>
</evidence>
<feature type="domain" description="C2H2-type" evidence="13">
    <location>
        <begin position="447"/>
        <end position="474"/>
    </location>
</feature>
<reference evidence="14" key="1">
    <citation type="submission" date="2022-03" db="EMBL/GenBank/DDBJ databases">
        <authorList>
            <person name="Alioto T."/>
            <person name="Alioto T."/>
            <person name="Gomez Garrido J."/>
        </authorList>
    </citation>
    <scope>NUCLEOTIDE SEQUENCE</scope>
</reference>
<evidence type="ECO:0000313" key="15">
    <source>
        <dbReference type="Proteomes" id="UP001295444"/>
    </source>
</evidence>
<feature type="domain" description="C2H2-type" evidence="13">
    <location>
        <begin position="419"/>
        <end position="446"/>
    </location>
</feature>
<dbReference type="GO" id="GO:0005634">
    <property type="term" value="C:nucleus"/>
    <property type="evidence" value="ECO:0007669"/>
    <property type="project" value="UniProtKB-SubCell"/>
</dbReference>
<feature type="domain" description="C2H2-type" evidence="13">
    <location>
        <begin position="391"/>
        <end position="418"/>
    </location>
</feature>
<gene>
    <name evidence="14" type="ORF">PECUL_23A047277</name>
</gene>
<keyword evidence="3" id="KW-0479">Metal-binding</keyword>
<evidence type="ECO:0000256" key="10">
    <source>
        <dbReference type="ARBA" id="ARBA00023242"/>
    </source>
</evidence>
<feature type="compositionally biased region" description="Low complexity" evidence="12">
    <location>
        <begin position="344"/>
        <end position="354"/>
    </location>
</feature>
<keyword evidence="5 11" id="KW-0863">Zinc-finger</keyword>